<dbReference type="EMBL" id="WPCR01000007">
    <property type="protein sequence ID" value="NHM14433.1"/>
    <property type="molecule type" value="Genomic_DNA"/>
</dbReference>
<keyword evidence="3" id="KW-1185">Reference proteome</keyword>
<name>A0A9E6SV51_9ACTN</name>
<dbReference type="Proteomes" id="UP000636394">
    <property type="component" value="Unassembled WGS sequence"/>
</dbReference>
<accession>A0A9E6SV51</accession>
<evidence type="ECO:0000313" key="3">
    <source>
        <dbReference type="Proteomes" id="UP000636394"/>
    </source>
</evidence>
<dbReference type="EMBL" id="CP072829">
    <property type="protein sequence ID" value="QTU84907.1"/>
    <property type="molecule type" value="Genomic_DNA"/>
</dbReference>
<evidence type="ECO:0000313" key="4">
    <source>
        <dbReference type="Proteomes" id="UP000671910"/>
    </source>
</evidence>
<evidence type="ECO:0000313" key="2">
    <source>
        <dbReference type="EMBL" id="QTU84907.1"/>
    </source>
</evidence>
<organism evidence="2 4">
    <name type="scientific">Xiamenia xianingshaonis</name>
    <dbReference type="NCBI Taxonomy" id="2682776"/>
    <lineage>
        <taxon>Bacteria</taxon>
        <taxon>Bacillati</taxon>
        <taxon>Actinomycetota</taxon>
        <taxon>Coriobacteriia</taxon>
        <taxon>Eggerthellales</taxon>
        <taxon>Eggerthellaceae</taxon>
        <taxon>Xiamenia</taxon>
    </lineage>
</organism>
<dbReference type="KEGG" id="ebz:J7S26_03075"/>
<dbReference type="AlphaFoldDB" id="A0A9E6SV51"/>
<protein>
    <submittedName>
        <fullName evidence="2">Uncharacterized protein</fullName>
    </submittedName>
</protein>
<dbReference type="RefSeq" id="WP_166339665.1">
    <property type="nucleotide sequence ID" value="NZ_CP072829.1"/>
</dbReference>
<evidence type="ECO:0000313" key="1">
    <source>
        <dbReference type="EMBL" id="NHM14433.1"/>
    </source>
</evidence>
<gene>
    <name evidence="1" type="ORF">GMI68_06595</name>
    <name evidence="2" type="ORF">J7S26_03075</name>
</gene>
<proteinExistence type="predicted"/>
<sequence>MKEAAERIKRYVLVTTRTDEEGHVRPLEVQLHGKTYVVDEVLKVQRRNARRVGGDGICYTVRMGRAVTEIYYDHPRWFVEEKVCEEGC</sequence>
<reference evidence="1 3" key="1">
    <citation type="submission" date="2019-11" db="EMBL/GenBank/DDBJ databases">
        <title>Eggerthellaceae novel genus isolated from the rectal contents of marmort.</title>
        <authorList>
            <person name="Zhang G."/>
        </authorList>
    </citation>
    <scope>NUCLEOTIDE SEQUENCE [LARGE SCALE GENOMIC DNA]</scope>
    <source>
        <strain evidence="1">Zg-886</strain>
        <strain evidence="3">zg-886</strain>
    </source>
</reference>
<reference evidence="2" key="2">
    <citation type="submission" date="2021-04" db="EMBL/GenBank/DDBJ databases">
        <title>Novel species in family Eggerthellaceae.</title>
        <authorList>
            <person name="Zhang G."/>
        </authorList>
    </citation>
    <scope>NUCLEOTIDE SEQUENCE</scope>
    <source>
        <strain evidence="2">Zg-886</strain>
    </source>
</reference>
<dbReference type="Proteomes" id="UP000671910">
    <property type="component" value="Chromosome"/>
</dbReference>